<dbReference type="EMBL" id="MRZV01001353">
    <property type="protein sequence ID" value="PIK38479.1"/>
    <property type="molecule type" value="Genomic_DNA"/>
</dbReference>
<gene>
    <name evidence="3" type="ORF">BSL78_24676</name>
</gene>
<sequence>MALHCAIKDGDESMETYYICRAEQYCCEVDQCCYVNNGYHLPQLWYCWFFVLTGILICSLISGKYCKKRGNVRHVTVTSRMPHHGQQNTIMHPSSVMPNVWAIYPPSYSASNIMVTDASGRPFSQRNDFISSNSSTGPTEGYGNPPNPRPPLPTYPEGAAPGANLSYHTGLGNHYHAPPAPGFPTVIITDAVYDEPPSYESITSSSQHHPHVVSVH</sequence>
<evidence type="ECO:0000313" key="4">
    <source>
        <dbReference type="Proteomes" id="UP000230750"/>
    </source>
</evidence>
<keyword evidence="2" id="KW-0472">Membrane</keyword>
<dbReference type="AlphaFoldDB" id="A0A2G8JRX9"/>
<comment type="caution">
    <text evidence="3">The sequence shown here is derived from an EMBL/GenBank/DDBJ whole genome shotgun (WGS) entry which is preliminary data.</text>
</comment>
<evidence type="ECO:0008006" key="5">
    <source>
        <dbReference type="Google" id="ProtNLM"/>
    </source>
</evidence>
<protein>
    <recommendedName>
        <fullName evidence="5">Vesicular, overexpressed in cancer, prosurvival protein 1</fullName>
    </recommendedName>
</protein>
<keyword evidence="4" id="KW-1185">Reference proteome</keyword>
<reference evidence="3 4" key="1">
    <citation type="journal article" date="2017" name="PLoS Biol.">
        <title>The sea cucumber genome provides insights into morphological evolution and visceral regeneration.</title>
        <authorList>
            <person name="Zhang X."/>
            <person name="Sun L."/>
            <person name="Yuan J."/>
            <person name="Sun Y."/>
            <person name="Gao Y."/>
            <person name="Zhang L."/>
            <person name="Li S."/>
            <person name="Dai H."/>
            <person name="Hamel J.F."/>
            <person name="Liu C."/>
            <person name="Yu Y."/>
            <person name="Liu S."/>
            <person name="Lin W."/>
            <person name="Guo K."/>
            <person name="Jin S."/>
            <person name="Xu P."/>
            <person name="Storey K.B."/>
            <person name="Huan P."/>
            <person name="Zhang T."/>
            <person name="Zhou Y."/>
            <person name="Zhang J."/>
            <person name="Lin C."/>
            <person name="Li X."/>
            <person name="Xing L."/>
            <person name="Huo D."/>
            <person name="Sun M."/>
            <person name="Wang L."/>
            <person name="Mercier A."/>
            <person name="Li F."/>
            <person name="Yang H."/>
            <person name="Xiang J."/>
        </authorList>
    </citation>
    <scope>NUCLEOTIDE SEQUENCE [LARGE SCALE GENOMIC DNA]</scope>
    <source>
        <strain evidence="3">Shaxun</strain>
        <tissue evidence="3">Muscle</tissue>
    </source>
</reference>
<evidence type="ECO:0000256" key="1">
    <source>
        <dbReference type="SAM" id="MobiDB-lite"/>
    </source>
</evidence>
<feature type="transmembrane region" description="Helical" evidence="2">
    <location>
        <begin position="43"/>
        <end position="63"/>
    </location>
</feature>
<feature type="compositionally biased region" description="Pro residues" evidence="1">
    <location>
        <begin position="145"/>
        <end position="154"/>
    </location>
</feature>
<evidence type="ECO:0000313" key="3">
    <source>
        <dbReference type="EMBL" id="PIK38479.1"/>
    </source>
</evidence>
<dbReference type="Proteomes" id="UP000230750">
    <property type="component" value="Unassembled WGS sequence"/>
</dbReference>
<feature type="compositionally biased region" description="Polar residues" evidence="1">
    <location>
        <begin position="125"/>
        <end position="138"/>
    </location>
</feature>
<name>A0A2G8JRX9_STIJA</name>
<keyword evidence="2" id="KW-0812">Transmembrane</keyword>
<proteinExistence type="predicted"/>
<evidence type="ECO:0000256" key="2">
    <source>
        <dbReference type="SAM" id="Phobius"/>
    </source>
</evidence>
<dbReference type="OrthoDB" id="10480653at2759"/>
<organism evidence="3 4">
    <name type="scientific">Stichopus japonicus</name>
    <name type="common">Sea cucumber</name>
    <dbReference type="NCBI Taxonomy" id="307972"/>
    <lineage>
        <taxon>Eukaryota</taxon>
        <taxon>Metazoa</taxon>
        <taxon>Echinodermata</taxon>
        <taxon>Eleutherozoa</taxon>
        <taxon>Echinozoa</taxon>
        <taxon>Holothuroidea</taxon>
        <taxon>Aspidochirotacea</taxon>
        <taxon>Aspidochirotida</taxon>
        <taxon>Stichopodidae</taxon>
        <taxon>Apostichopus</taxon>
    </lineage>
</organism>
<keyword evidence="2" id="KW-1133">Transmembrane helix</keyword>
<accession>A0A2G8JRX9</accession>
<feature type="region of interest" description="Disordered" evidence="1">
    <location>
        <begin position="125"/>
        <end position="163"/>
    </location>
</feature>